<dbReference type="AlphaFoldDB" id="A0A4D4LDE3"/>
<dbReference type="InterPro" id="IPR051164">
    <property type="entry name" value="NmrA-like_oxidored"/>
</dbReference>
<reference evidence="5 6" key="1">
    <citation type="journal article" date="2020" name="Int. J. Syst. Evol. Microbiol.">
        <title>Reclassification of Streptomyces castelarensis and Streptomyces sporoclivatus as later heterotypic synonyms of Streptomyces antimycoticus.</title>
        <authorList>
            <person name="Komaki H."/>
            <person name="Tamura T."/>
        </authorList>
    </citation>
    <scope>NUCLEOTIDE SEQUENCE [LARGE SCALE GENOMIC DNA]</scope>
    <source>
        <strain evidence="5 6">NBRC 13459</strain>
    </source>
</reference>
<dbReference type="SUPFAM" id="SSF51735">
    <property type="entry name" value="NAD(P)-binding Rossmann-fold domains"/>
    <property type="match status" value="1"/>
</dbReference>
<feature type="compositionally biased region" description="Basic and acidic residues" evidence="3">
    <location>
        <begin position="273"/>
        <end position="289"/>
    </location>
</feature>
<keyword evidence="6" id="KW-1185">Reference proteome</keyword>
<sequence length="406" mass="43211">MARALQQRGPYVVRLSELAGAGGQGFDALAQDRFQQGVPGAPVLVTGATGQQGGATARAPLSAGVPVRALVRDPAGERAKAVAALGAGLVTGDLLDLGSVRRAAEGARAVLSIQMPDMNDLQGDSEWIQGRNLIDAARDTGVAQFVHTSVSGAGQHHTAPGWAEGRWAALERCFATKSGLQDRVREAGFRHWTLLKPAFFMENFLSLLPNGPEGGLATILEPGTELSLIAVADIGTAAAAAIAEPERFHEVELELAGDHMAMARVAEVFSRRGDRPVDDRGRGAGRRDAAVGPRARMAERGRPARPPRVRAGPRPPRSPAWPSGPGGVCGPRGPRRSDPRAPRGVRSGLRAVVDARTGVDEAGREPWWTDPVPSPEGWRDEAPRQRLRAGVGRLRRDGYRTCHRQR</sequence>
<dbReference type="Gene3D" id="3.90.25.10">
    <property type="entry name" value="UDP-galactose 4-epimerase, domain 1"/>
    <property type="match status" value="1"/>
</dbReference>
<dbReference type="PANTHER" id="PTHR42748:SF7">
    <property type="entry name" value="NMRA LIKE REDOX SENSOR 1-RELATED"/>
    <property type="match status" value="1"/>
</dbReference>
<protein>
    <recommendedName>
        <fullName evidence="4">NmrA-like domain-containing protein</fullName>
    </recommendedName>
</protein>
<comment type="similarity">
    <text evidence="1">Belongs to the NmrA-type oxidoreductase family.</text>
</comment>
<dbReference type="InterPro" id="IPR008030">
    <property type="entry name" value="NmrA-like"/>
</dbReference>
<proteinExistence type="inferred from homology"/>
<dbReference type="EMBL" id="BJHW01000001">
    <property type="protein sequence ID" value="GDY56508.1"/>
    <property type="molecule type" value="Genomic_DNA"/>
</dbReference>
<evidence type="ECO:0000313" key="5">
    <source>
        <dbReference type="EMBL" id="GDY56508.1"/>
    </source>
</evidence>
<dbReference type="Pfam" id="PF05368">
    <property type="entry name" value="NmrA"/>
    <property type="match status" value="1"/>
</dbReference>
<dbReference type="Gene3D" id="3.40.50.720">
    <property type="entry name" value="NAD(P)-binding Rossmann-like Domain"/>
    <property type="match status" value="1"/>
</dbReference>
<feature type="region of interest" description="Disordered" evidence="3">
    <location>
        <begin position="273"/>
        <end position="383"/>
    </location>
</feature>
<evidence type="ECO:0000256" key="1">
    <source>
        <dbReference type="ARBA" id="ARBA00006328"/>
    </source>
</evidence>
<dbReference type="Proteomes" id="UP000301309">
    <property type="component" value="Unassembled WGS sequence"/>
</dbReference>
<dbReference type="InterPro" id="IPR036291">
    <property type="entry name" value="NAD(P)-bd_dom_sf"/>
</dbReference>
<comment type="caution">
    <text evidence="5">The sequence shown here is derived from an EMBL/GenBank/DDBJ whole genome shotgun (WGS) entry which is preliminary data.</text>
</comment>
<organism evidence="5 6">
    <name type="scientific">Streptomyces violaceusniger</name>
    <dbReference type="NCBI Taxonomy" id="68280"/>
    <lineage>
        <taxon>Bacteria</taxon>
        <taxon>Bacillati</taxon>
        <taxon>Actinomycetota</taxon>
        <taxon>Actinomycetes</taxon>
        <taxon>Kitasatosporales</taxon>
        <taxon>Streptomycetaceae</taxon>
        <taxon>Streptomyces</taxon>
        <taxon>Streptomyces violaceusniger group</taxon>
    </lineage>
</organism>
<evidence type="ECO:0000256" key="3">
    <source>
        <dbReference type="SAM" id="MobiDB-lite"/>
    </source>
</evidence>
<keyword evidence="2" id="KW-0521">NADP</keyword>
<evidence type="ECO:0000313" key="6">
    <source>
        <dbReference type="Proteomes" id="UP000301309"/>
    </source>
</evidence>
<gene>
    <name evidence="5" type="ORF">SVIO_071310</name>
</gene>
<feature type="domain" description="NmrA-like" evidence="4">
    <location>
        <begin position="43"/>
        <end position="277"/>
    </location>
</feature>
<evidence type="ECO:0000259" key="4">
    <source>
        <dbReference type="Pfam" id="PF05368"/>
    </source>
</evidence>
<evidence type="ECO:0000256" key="2">
    <source>
        <dbReference type="ARBA" id="ARBA00022857"/>
    </source>
</evidence>
<dbReference type="PANTHER" id="PTHR42748">
    <property type="entry name" value="NITROGEN METABOLITE REPRESSION PROTEIN NMRA FAMILY MEMBER"/>
    <property type="match status" value="1"/>
</dbReference>
<accession>A0A4D4LDE3</accession>
<name>A0A4D4LDE3_STRVO</name>